<proteinExistence type="predicted"/>
<dbReference type="EMBL" id="JH711573">
    <property type="protein sequence ID" value="EIW86033.1"/>
    <property type="molecule type" value="Genomic_DNA"/>
</dbReference>
<feature type="compositionally biased region" description="Low complexity" evidence="1">
    <location>
        <begin position="1"/>
        <end position="25"/>
    </location>
</feature>
<evidence type="ECO:0000256" key="1">
    <source>
        <dbReference type="SAM" id="MobiDB-lite"/>
    </source>
</evidence>
<dbReference type="AlphaFoldDB" id="A0A5M3N3T8"/>
<evidence type="ECO:0000313" key="2">
    <source>
        <dbReference type="EMBL" id="EIW86033.1"/>
    </source>
</evidence>
<sequence length="164" mass="17165">MRGPLSAVKSAVKSAAGSPTGGPSSRRTRLPNGKPVVKKSAAPQWEARRQEHRQECPPNGQSTVKVAGRFILGVGPFPSRCPQPQAAGVAFPIANPNVPPHVGLEPVKGALQSCMARLRPGCAAHHRKGAPGSTCYQEPSVTDNASTLTWKAVSSSTPPPPWLL</sequence>
<dbReference type="RefSeq" id="XP_007762990.1">
    <property type="nucleotide sequence ID" value="XM_007764800.1"/>
</dbReference>
<protein>
    <submittedName>
        <fullName evidence="2">Uncharacterized protein</fullName>
    </submittedName>
</protein>
<name>A0A5M3N3T8_CONPW</name>
<keyword evidence="3" id="KW-1185">Reference proteome</keyword>
<gene>
    <name evidence="2" type="ORF">CONPUDRAFT_148155</name>
</gene>
<organism evidence="2 3">
    <name type="scientific">Coniophora puteana (strain RWD-64-598)</name>
    <name type="common">Brown rot fungus</name>
    <dbReference type="NCBI Taxonomy" id="741705"/>
    <lineage>
        <taxon>Eukaryota</taxon>
        <taxon>Fungi</taxon>
        <taxon>Dikarya</taxon>
        <taxon>Basidiomycota</taxon>
        <taxon>Agaricomycotina</taxon>
        <taxon>Agaricomycetes</taxon>
        <taxon>Agaricomycetidae</taxon>
        <taxon>Boletales</taxon>
        <taxon>Coniophorineae</taxon>
        <taxon>Coniophoraceae</taxon>
        <taxon>Coniophora</taxon>
    </lineage>
</organism>
<feature type="compositionally biased region" description="Basic and acidic residues" evidence="1">
    <location>
        <begin position="46"/>
        <end position="55"/>
    </location>
</feature>
<reference evidence="3" key="1">
    <citation type="journal article" date="2012" name="Science">
        <title>The Paleozoic origin of enzymatic lignin decomposition reconstructed from 31 fungal genomes.</title>
        <authorList>
            <person name="Floudas D."/>
            <person name="Binder M."/>
            <person name="Riley R."/>
            <person name="Barry K."/>
            <person name="Blanchette R.A."/>
            <person name="Henrissat B."/>
            <person name="Martinez A.T."/>
            <person name="Otillar R."/>
            <person name="Spatafora J.W."/>
            <person name="Yadav J.S."/>
            <person name="Aerts A."/>
            <person name="Benoit I."/>
            <person name="Boyd A."/>
            <person name="Carlson A."/>
            <person name="Copeland A."/>
            <person name="Coutinho P.M."/>
            <person name="de Vries R.P."/>
            <person name="Ferreira P."/>
            <person name="Findley K."/>
            <person name="Foster B."/>
            <person name="Gaskell J."/>
            <person name="Glotzer D."/>
            <person name="Gorecki P."/>
            <person name="Heitman J."/>
            <person name="Hesse C."/>
            <person name="Hori C."/>
            <person name="Igarashi K."/>
            <person name="Jurgens J.A."/>
            <person name="Kallen N."/>
            <person name="Kersten P."/>
            <person name="Kohler A."/>
            <person name="Kuees U."/>
            <person name="Kumar T.K.A."/>
            <person name="Kuo A."/>
            <person name="LaButti K."/>
            <person name="Larrondo L.F."/>
            <person name="Lindquist E."/>
            <person name="Ling A."/>
            <person name="Lombard V."/>
            <person name="Lucas S."/>
            <person name="Lundell T."/>
            <person name="Martin R."/>
            <person name="McLaughlin D.J."/>
            <person name="Morgenstern I."/>
            <person name="Morin E."/>
            <person name="Murat C."/>
            <person name="Nagy L.G."/>
            <person name="Nolan M."/>
            <person name="Ohm R.A."/>
            <person name="Patyshakuliyeva A."/>
            <person name="Rokas A."/>
            <person name="Ruiz-Duenas F.J."/>
            <person name="Sabat G."/>
            <person name="Salamov A."/>
            <person name="Samejima M."/>
            <person name="Schmutz J."/>
            <person name="Slot J.C."/>
            <person name="St John F."/>
            <person name="Stenlid J."/>
            <person name="Sun H."/>
            <person name="Sun S."/>
            <person name="Syed K."/>
            <person name="Tsang A."/>
            <person name="Wiebenga A."/>
            <person name="Young D."/>
            <person name="Pisabarro A."/>
            <person name="Eastwood D.C."/>
            <person name="Martin F."/>
            <person name="Cullen D."/>
            <person name="Grigoriev I.V."/>
            <person name="Hibbett D.S."/>
        </authorList>
    </citation>
    <scope>NUCLEOTIDE SEQUENCE [LARGE SCALE GENOMIC DNA]</scope>
    <source>
        <strain evidence="3">RWD-64-598 SS2</strain>
    </source>
</reference>
<comment type="caution">
    <text evidence="2">The sequence shown here is derived from an EMBL/GenBank/DDBJ whole genome shotgun (WGS) entry which is preliminary data.</text>
</comment>
<accession>A0A5M3N3T8</accession>
<dbReference type="GeneID" id="19202455"/>
<feature type="region of interest" description="Disordered" evidence="1">
    <location>
        <begin position="1"/>
        <end position="62"/>
    </location>
</feature>
<evidence type="ECO:0000313" key="3">
    <source>
        <dbReference type="Proteomes" id="UP000053558"/>
    </source>
</evidence>
<dbReference type="KEGG" id="cput:CONPUDRAFT_148155"/>
<dbReference type="Proteomes" id="UP000053558">
    <property type="component" value="Unassembled WGS sequence"/>
</dbReference>